<dbReference type="SUPFAM" id="SSF56281">
    <property type="entry name" value="Metallo-hydrolase/oxidoreductase"/>
    <property type="match status" value="1"/>
</dbReference>
<dbReference type="PANTHER" id="PTHR42951">
    <property type="entry name" value="METALLO-BETA-LACTAMASE DOMAIN-CONTAINING"/>
    <property type="match status" value="1"/>
</dbReference>
<dbReference type="Proteomes" id="UP000199087">
    <property type="component" value="Unassembled WGS sequence"/>
</dbReference>
<dbReference type="GO" id="GO:0016787">
    <property type="term" value="F:hydrolase activity"/>
    <property type="evidence" value="ECO:0007669"/>
    <property type="project" value="UniProtKB-KW"/>
</dbReference>
<dbReference type="RefSeq" id="WP_090635103.1">
    <property type="nucleotide sequence ID" value="NZ_CVRB01000003.1"/>
</dbReference>
<dbReference type="InterPro" id="IPR036866">
    <property type="entry name" value="RibonucZ/Hydroxyglut_hydro"/>
</dbReference>
<keyword evidence="2" id="KW-0378">Hydrolase</keyword>
<dbReference type="Pfam" id="PF00753">
    <property type="entry name" value="Lactamase_B"/>
    <property type="match status" value="1"/>
</dbReference>
<feature type="domain" description="Metallo-beta-lactamase" evidence="1">
    <location>
        <begin position="30"/>
        <end position="244"/>
    </location>
</feature>
<dbReference type="CDD" id="cd16282">
    <property type="entry name" value="metallo-hydrolase-like_MBL-fold"/>
    <property type="match status" value="1"/>
</dbReference>
<dbReference type="SMART" id="SM00849">
    <property type="entry name" value="Lactamase_B"/>
    <property type="match status" value="1"/>
</dbReference>
<dbReference type="STRING" id="1499688.BN000_02727"/>
<organism evidence="2 3">
    <name type="scientific">Neobacillus massiliamazoniensis</name>
    <dbReference type="NCBI Taxonomy" id="1499688"/>
    <lineage>
        <taxon>Bacteria</taxon>
        <taxon>Bacillati</taxon>
        <taxon>Bacillota</taxon>
        <taxon>Bacilli</taxon>
        <taxon>Bacillales</taxon>
        <taxon>Bacillaceae</taxon>
        <taxon>Neobacillus</taxon>
    </lineage>
</organism>
<evidence type="ECO:0000313" key="2">
    <source>
        <dbReference type="EMBL" id="CRK82780.1"/>
    </source>
</evidence>
<dbReference type="OrthoDB" id="420651at2"/>
<dbReference type="AlphaFoldDB" id="A0A0U1NXM6"/>
<keyword evidence="3" id="KW-1185">Reference proteome</keyword>
<evidence type="ECO:0000313" key="3">
    <source>
        <dbReference type="Proteomes" id="UP000199087"/>
    </source>
</evidence>
<proteinExistence type="predicted"/>
<dbReference type="Gene3D" id="3.60.15.10">
    <property type="entry name" value="Ribonuclease Z/Hydroxyacylglutathione hydrolase-like"/>
    <property type="match status" value="1"/>
</dbReference>
<gene>
    <name evidence="2" type="ORF">BN000_02727</name>
</gene>
<sequence>MNIVETKYFNLQRLSDGVYAAIANPGEGAWSNAGFVDLGNELLVFDSFSTPIAAKELLKQAEEITGKKVKYLINSHYHGDHVFGNQVFIDSTIISTSLTRKLFEEKNVIDNVEKEQEEMGQYLKSLEKQIESTTDTILKHSLLNQFKEMSKVLEAVPYLKMVLPNLIFEKNLVIHGSKRNVELHCYGGGHTPSDCFLYLPEEKIAFMGDIVTVETHVPIYNPEEFVAILNKVKQIDIETIVPGHGCVGNLKLCDILIDYLSILIQKAKEAQRYNLSQENFMSGFSTPAEYNNWKSPNGIKRNLSTVYNFYKKPE</sequence>
<dbReference type="InterPro" id="IPR001279">
    <property type="entry name" value="Metallo-B-lactamas"/>
</dbReference>
<dbReference type="EMBL" id="CVRB01000003">
    <property type="protein sequence ID" value="CRK82780.1"/>
    <property type="molecule type" value="Genomic_DNA"/>
</dbReference>
<reference evidence="3" key="1">
    <citation type="submission" date="2015-05" db="EMBL/GenBank/DDBJ databases">
        <authorList>
            <person name="Urmite Genomes"/>
        </authorList>
    </citation>
    <scope>NUCLEOTIDE SEQUENCE [LARGE SCALE GENOMIC DNA]</scope>
    <source>
        <strain evidence="3">LF1</strain>
    </source>
</reference>
<protein>
    <submittedName>
        <fullName evidence="2">Zn-dependent hydrolase</fullName>
    </submittedName>
</protein>
<dbReference type="PANTHER" id="PTHR42951:SF4">
    <property type="entry name" value="ACYL-COENZYME A THIOESTERASE MBLAC2"/>
    <property type="match status" value="1"/>
</dbReference>
<evidence type="ECO:0000259" key="1">
    <source>
        <dbReference type="SMART" id="SM00849"/>
    </source>
</evidence>
<dbReference type="InterPro" id="IPR050855">
    <property type="entry name" value="NDM-1-like"/>
</dbReference>
<accession>A0A0U1NXM6</accession>
<name>A0A0U1NXM6_9BACI</name>